<evidence type="ECO:0000256" key="6">
    <source>
        <dbReference type="RuleBase" id="RU366066"/>
    </source>
</evidence>
<dbReference type="SMART" id="SM00577">
    <property type="entry name" value="CPDc"/>
    <property type="match status" value="1"/>
</dbReference>
<evidence type="ECO:0000256" key="2">
    <source>
        <dbReference type="ARBA" id="ARBA00022801"/>
    </source>
</evidence>
<dbReference type="InterPro" id="IPR004274">
    <property type="entry name" value="FCP1_dom"/>
</dbReference>
<accession>A0A565B8Z2</accession>
<dbReference type="InterPro" id="IPR011947">
    <property type="entry name" value="FCP1_euk"/>
</dbReference>
<dbReference type="SUPFAM" id="SSF56784">
    <property type="entry name" value="HAD-like"/>
    <property type="match status" value="1"/>
</dbReference>
<dbReference type="InterPro" id="IPR039189">
    <property type="entry name" value="Fcp1"/>
</dbReference>
<keyword evidence="9" id="KW-1185">Reference proteome</keyword>
<comment type="subcellular location">
    <subcellularLocation>
        <location evidence="1 6">Nucleus</location>
    </subcellularLocation>
</comment>
<comment type="catalytic activity">
    <reaction evidence="4 6">
        <text>O-phospho-L-seryl-[protein] + H2O = L-seryl-[protein] + phosphate</text>
        <dbReference type="Rhea" id="RHEA:20629"/>
        <dbReference type="Rhea" id="RHEA-COMP:9863"/>
        <dbReference type="Rhea" id="RHEA-COMP:11604"/>
        <dbReference type="ChEBI" id="CHEBI:15377"/>
        <dbReference type="ChEBI" id="CHEBI:29999"/>
        <dbReference type="ChEBI" id="CHEBI:43474"/>
        <dbReference type="ChEBI" id="CHEBI:83421"/>
        <dbReference type="EC" id="3.1.3.16"/>
    </reaction>
</comment>
<dbReference type="OrthoDB" id="10249888at2759"/>
<keyword evidence="3 6" id="KW-0539">Nucleus</keyword>
<dbReference type="InterPro" id="IPR036412">
    <property type="entry name" value="HAD-like_sf"/>
</dbReference>
<evidence type="ECO:0000313" key="9">
    <source>
        <dbReference type="Proteomes" id="UP000489600"/>
    </source>
</evidence>
<protein>
    <recommendedName>
        <fullName evidence="6">RNA polymerase II C-terminal domain phosphatase-like</fullName>
        <ecNumber evidence="6">3.1.3.16</ecNumber>
    </recommendedName>
</protein>
<dbReference type="PANTHER" id="PTHR23081">
    <property type="entry name" value="RNA POLYMERASE II CTD PHOSPHATASE"/>
    <property type="match status" value="1"/>
</dbReference>
<dbReference type="Gene3D" id="3.40.50.1000">
    <property type="entry name" value="HAD superfamily/HAD-like"/>
    <property type="match status" value="1"/>
</dbReference>
<feature type="domain" description="FCP1 homology" evidence="7">
    <location>
        <begin position="88"/>
        <end position="256"/>
    </location>
</feature>
<evidence type="ECO:0000313" key="8">
    <source>
        <dbReference type="EMBL" id="VVA97992.1"/>
    </source>
</evidence>
<evidence type="ECO:0000256" key="4">
    <source>
        <dbReference type="ARBA" id="ARBA00047761"/>
    </source>
</evidence>
<sequence length="305" mass="35493">MTTISIREITSLVEKISLELKPATKESSSSRSSCGHSYVFYGICIVCKSTVNKSNGRAFSYPFLVRVFRLRQEAATLTKRFTTQYYCLNEKKLHLVLDLDKTLLHATKVAGLSKAEKYLIVEAYSDEWDDLRAFLNDPVYLIKLQPFVRMFLEEANKMFTMYVYTMGTRGYAKAVLELIDPKGIYFGNRVITRTESPELKTLDLVLADERGVVIVDDRRDVWTCHHHSNLVKIHEYKYFRVDDYKQRSLSEKRRDESENNGALAFVLKLLKEVHCEFFKVEQELGSKDVRLILQEIRKKRLKLSS</sequence>
<dbReference type="GO" id="GO:0008420">
    <property type="term" value="F:RNA polymerase II CTD heptapeptide repeat phosphatase activity"/>
    <property type="evidence" value="ECO:0007669"/>
    <property type="project" value="UniProtKB-UniRule"/>
</dbReference>
<evidence type="ECO:0000256" key="1">
    <source>
        <dbReference type="ARBA" id="ARBA00004123"/>
    </source>
</evidence>
<dbReference type="EC" id="3.1.3.16" evidence="6"/>
<dbReference type="PROSITE" id="PS50969">
    <property type="entry name" value="FCP1"/>
    <property type="match status" value="1"/>
</dbReference>
<name>A0A565B8Z2_9BRAS</name>
<organism evidence="8 9">
    <name type="scientific">Arabis nemorensis</name>
    <dbReference type="NCBI Taxonomy" id="586526"/>
    <lineage>
        <taxon>Eukaryota</taxon>
        <taxon>Viridiplantae</taxon>
        <taxon>Streptophyta</taxon>
        <taxon>Embryophyta</taxon>
        <taxon>Tracheophyta</taxon>
        <taxon>Spermatophyta</taxon>
        <taxon>Magnoliopsida</taxon>
        <taxon>eudicotyledons</taxon>
        <taxon>Gunneridae</taxon>
        <taxon>Pentapetalae</taxon>
        <taxon>rosids</taxon>
        <taxon>malvids</taxon>
        <taxon>Brassicales</taxon>
        <taxon>Brassicaceae</taxon>
        <taxon>Arabideae</taxon>
        <taxon>Arabis</taxon>
    </lineage>
</organism>
<evidence type="ECO:0000259" key="7">
    <source>
        <dbReference type="PROSITE" id="PS50969"/>
    </source>
</evidence>
<dbReference type="NCBIfam" id="TIGR02250">
    <property type="entry name" value="FCP1_euk"/>
    <property type="match status" value="1"/>
</dbReference>
<dbReference type="GO" id="GO:0005634">
    <property type="term" value="C:nucleus"/>
    <property type="evidence" value="ECO:0007669"/>
    <property type="project" value="UniProtKB-SubCell"/>
</dbReference>
<keyword evidence="2 6" id="KW-0378">Hydrolase</keyword>
<dbReference type="PANTHER" id="PTHR23081:SF21">
    <property type="entry name" value="RNA POLYMERASE II C-TERMINAL DOMAIN PHOSPHATASE-LIKE-RELATED"/>
    <property type="match status" value="1"/>
</dbReference>
<comment type="caution">
    <text evidence="8">The sequence shown here is derived from an EMBL/GenBank/DDBJ whole genome shotgun (WGS) entry which is preliminary data.</text>
</comment>
<dbReference type="Proteomes" id="UP000489600">
    <property type="component" value="Unassembled WGS sequence"/>
</dbReference>
<dbReference type="AlphaFoldDB" id="A0A565B8Z2"/>
<dbReference type="EMBL" id="CABITT030000003">
    <property type="protein sequence ID" value="VVA97992.1"/>
    <property type="molecule type" value="Genomic_DNA"/>
</dbReference>
<comment type="catalytic activity">
    <reaction evidence="5 6">
        <text>O-phospho-L-threonyl-[protein] + H2O = L-threonyl-[protein] + phosphate</text>
        <dbReference type="Rhea" id="RHEA:47004"/>
        <dbReference type="Rhea" id="RHEA-COMP:11060"/>
        <dbReference type="Rhea" id="RHEA-COMP:11605"/>
        <dbReference type="ChEBI" id="CHEBI:15377"/>
        <dbReference type="ChEBI" id="CHEBI:30013"/>
        <dbReference type="ChEBI" id="CHEBI:43474"/>
        <dbReference type="ChEBI" id="CHEBI:61977"/>
        <dbReference type="EC" id="3.1.3.16"/>
    </reaction>
</comment>
<evidence type="ECO:0000256" key="5">
    <source>
        <dbReference type="ARBA" id="ARBA00048336"/>
    </source>
</evidence>
<dbReference type="CDD" id="cd07521">
    <property type="entry name" value="HAD_FCP1-like"/>
    <property type="match status" value="1"/>
</dbReference>
<comment type="function">
    <text evidence="6">This promotes the activity of RNA polymerase II.</text>
</comment>
<proteinExistence type="predicted"/>
<gene>
    <name evidence="8" type="ORF">ANE_LOCUS8437</name>
</gene>
<evidence type="ECO:0000256" key="3">
    <source>
        <dbReference type="ARBA" id="ARBA00023242"/>
    </source>
</evidence>
<dbReference type="InterPro" id="IPR023214">
    <property type="entry name" value="HAD_sf"/>
</dbReference>
<dbReference type="Pfam" id="PF03031">
    <property type="entry name" value="NIF"/>
    <property type="match status" value="1"/>
</dbReference>
<reference evidence="8" key="1">
    <citation type="submission" date="2019-07" db="EMBL/GenBank/DDBJ databases">
        <authorList>
            <person name="Dittberner H."/>
        </authorList>
    </citation>
    <scope>NUCLEOTIDE SEQUENCE [LARGE SCALE GENOMIC DNA]</scope>
</reference>